<evidence type="ECO:0000313" key="2">
    <source>
        <dbReference type="Proteomes" id="UP000075682"/>
    </source>
</evidence>
<evidence type="ECO:0000313" key="1">
    <source>
        <dbReference type="EMBL" id="KXV39479.1"/>
    </source>
</evidence>
<comment type="caution">
    <text evidence="1">The sequence shown here is derived from an EMBL/GenBank/DDBJ whole genome shotgun (WGS) entry which is preliminary data.</text>
</comment>
<name>A0AAW3QZZ7_9PROT</name>
<sequence>MCPVLPTRTVRHRADILIEFPDTLHLGLVDGALIRCKPFVFHNAHKLTRDGVLSPALVSRVQRAIGRELDARRVEAGCPKYLVR</sequence>
<proteinExistence type="predicted"/>
<dbReference type="Proteomes" id="UP000075682">
    <property type="component" value="Unassembled WGS sequence"/>
</dbReference>
<protein>
    <recommendedName>
        <fullName evidence="3">Hedgehog/Intein (Hint) domain-containing protein</fullName>
    </recommendedName>
</protein>
<dbReference type="EMBL" id="LHZN01000118">
    <property type="protein sequence ID" value="KXV39479.1"/>
    <property type="molecule type" value="Genomic_DNA"/>
</dbReference>
<dbReference type="AlphaFoldDB" id="A0AAW3QZZ7"/>
<organism evidence="1 2">
    <name type="scientific">Gluconobacter albidus</name>
    <dbReference type="NCBI Taxonomy" id="318683"/>
    <lineage>
        <taxon>Bacteria</taxon>
        <taxon>Pseudomonadati</taxon>
        <taxon>Pseudomonadota</taxon>
        <taxon>Alphaproteobacteria</taxon>
        <taxon>Acetobacterales</taxon>
        <taxon>Acetobacteraceae</taxon>
        <taxon>Gluconobacter</taxon>
    </lineage>
</organism>
<reference evidence="1 2" key="1">
    <citation type="submission" date="2015-06" db="EMBL/GenBank/DDBJ databases">
        <title>Improved classification and identification of acetic acid bacteria using matrix-assisted laser desorption/ionization time-of-flight mass spectrometry; Gluconobacter nephelii and Gluconobacter uchimurae are later heterotypic synonyms of Gluconobacter japonicus and Gluconobacter oxydans, respectively.</title>
        <authorList>
            <person name="Li L."/>
            <person name="Cleenwerck I."/>
            <person name="De Vuyst L."/>
            <person name="Vandamme P."/>
        </authorList>
    </citation>
    <scope>NUCLEOTIDE SEQUENCE [LARGE SCALE GENOMIC DNA]</scope>
    <source>
        <strain evidence="1 2">LMG 1356</strain>
    </source>
</reference>
<gene>
    <name evidence="1" type="ORF">AD941_05175</name>
</gene>
<evidence type="ECO:0008006" key="3">
    <source>
        <dbReference type="Google" id="ProtNLM"/>
    </source>
</evidence>
<accession>A0AAW3QZZ7</accession>